<organism evidence="2 3">
    <name type="scientific">Schizophyllum amplum</name>
    <dbReference type="NCBI Taxonomy" id="97359"/>
    <lineage>
        <taxon>Eukaryota</taxon>
        <taxon>Fungi</taxon>
        <taxon>Dikarya</taxon>
        <taxon>Basidiomycota</taxon>
        <taxon>Agaricomycotina</taxon>
        <taxon>Agaricomycetes</taxon>
        <taxon>Agaricomycetidae</taxon>
        <taxon>Agaricales</taxon>
        <taxon>Schizophyllaceae</taxon>
        <taxon>Schizophyllum</taxon>
    </lineage>
</organism>
<dbReference type="Gene3D" id="2.60.40.3960">
    <property type="entry name" value="Velvet domain"/>
    <property type="match status" value="1"/>
</dbReference>
<proteinExistence type="predicted"/>
<evidence type="ECO:0000313" key="3">
    <source>
        <dbReference type="Proteomes" id="UP000320762"/>
    </source>
</evidence>
<dbReference type="InterPro" id="IPR038491">
    <property type="entry name" value="Velvet_dom_sf"/>
</dbReference>
<reference evidence="2 3" key="1">
    <citation type="journal article" date="2019" name="New Phytol.">
        <title>Comparative genomics reveals unique wood-decay strategies and fruiting body development in the Schizophyllaceae.</title>
        <authorList>
            <person name="Almasi E."/>
            <person name="Sahu N."/>
            <person name="Krizsan K."/>
            <person name="Balint B."/>
            <person name="Kovacs G.M."/>
            <person name="Kiss B."/>
            <person name="Cseklye J."/>
            <person name="Drula E."/>
            <person name="Henrissat B."/>
            <person name="Nagy I."/>
            <person name="Chovatia M."/>
            <person name="Adam C."/>
            <person name="LaButti K."/>
            <person name="Lipzen A."/>
            <person name="Riley R."/>
            <person name="Grigoriev I.V."/>
            <person name="Nagy L.G."/>
        </authorList>
    </citation>
    <scope>NUCLEOTIDE SEQUENCE [LARGE SCALE GENOMIC DNA]</scope>
    <source>
        <strain evidence="2 3">NL-1724</strain>
    </source>
</reference>
<name>A0A550CYA9_9AGAR</name>
<dbReference type="PROSITE" id="PS51821">
    <property type="entry name" value="VELVET"/>
    <property type="match status" value="1"/>
</dbReference>
<dbReference type="EMBL" id="VDMD01000001">
    <property type="protein sequence ID" value="TRM69796.1"/>
    <property type="molecule type" value="Genomic_DNA"/>
</dbReference>
<dbReference type="InterPro" id="IPR037525">
    <property type="entry name" value="Velvet_dom"/>
</dbReference>
<comment type="caution">
    <text evidence="2">The sequence shown here is derived from an EMBL/GenBank/DDBJ whole genome shotgun (WGS) entry which is preliminary data.</text>
</comment>
<evidence type="ECO:0000259" key="1">
    <source>
        <dbReference type="PROSITE" id="PS51821"/>
    </source>
</evidence>
<keyword evidence="3" id="KW-1185">Reference proteome</keyword>
<feature type="domain" description="Velvet" evidence="1">
    <location>
        <begin position="57"/>
        <end position="207"/>
    </location>
</feature>
<protein>
    <recommendedName>
        <fullName evidence="1">Velvet domain-containing protein</fullName>
    </recommendedName>
</protein>
<dbReference type="Proteomes" id="UP000320762">
    <property type="component" value="Unassembled WGS sequence"/>
</dbReference>
<sequence>MTRAYRIAMHSQTQRPSFLDDQEIARTARAVLAGTMLSAQDEEFARPRLYVSGPYQGRYVRGELHHLRQYSVTDSGEVLPPPVLMGRVFDVSTDDQGRKTETELTGEGLDLLCLTEAYTIAEDGTVTSASSSLRDVLTSPVYREVLGGQTRFFFHFPNLFFKKDGFYCLKHSIFEQSSLPENPAGGQYVVQAKCAGRPLHVALQRRG</sequence>
<accession>A0A550CYA9</accession>
<gene>
    <name evidence="2" type="ORF">BD626DRAFT_475319</name>
</gene>
<dbReference type="AlphaFoldDB" id="A0A550CYA9"/>
<evidence type="ECO:0000313" key="2">
    <source>
        <dbReference type="EMBL" id="TRM69796.1"/>
    </source>
</evidence>